<dbReference type="NCBIfam" id="TIGR03557">
    <property type="entry name" value="F420_G6P_family"/>
    <property type="match status" value="1"/>
</dbReference>
<evidence type="ECO:0000313" key="3">
    <source>
        <dbReference type="EMBL" id="GAA4174672.1"/>
    </source>
</evidence>
<dbReference type="SUPFAM" id="SSF51679">
    <property type="entry name" value="Bacterial luciferase-like"/>
    <property type="match status" value="1"/>
</dbReference>
<evidence type="ECO:0000313" key="4">
    <source>
        <dbReference type="Proteomes" id="UP001501079"/>
    </source>
</evidence>
<dbReference type="PANTHER" id="PTHR43244">
    <property type="match status" value="1"/>
</dbReference>
<dbReference type="InterPro" id="IPR050564">
    <property type="entry name" value="F420-G6PD/mer"/>
</dbReference>
<name>A0ABP8A043_9MICO</name>
<dbReference type="CDD" id="cd01097">
    <property type="entry name" value="Tetrahydromethanopterin_reductase"/>
    <property type="match status" value="1"/>
</dbReference>
<accession>A0ABP8A043</accession>
<comment type="caution">
    <text evidence="3">The sequence shown here is derived from an EMBL/GenBank/DDBJ whole genome shotgun (WGS) entry which is preliminary data.</text>
</comment>
<keyword evidence="1" id="KW-0560">Oxidoreductase</keyword>
<dbReference type="RefSeq" id="WP_344753728.1">
    <property type="nucleotide sequence ID" value="NZ_BAABBW010000003.1"/>
</dbReference>
<proteinExistence type="predicted"/>
<dbReference type="Pfam" id="PF00296">
    <property type="entry name" value="Bac_luciferase"/>
    <property type="match status" value="1"/>
</dbReference>
<sequence>MELGYKLSTEGFSPQEIIRQAIAVEQAGFDFVEISDHFHPWLDEQGHSGFTWSILGAIAAKTDRVGLVTGVTCPTMRYHPAIIAQAAATMALISDGRFTLGVGSGENLNEHIIGEGWPGARIRHRMLREALEIIRLLWQGGYRSYDGEFLSLEDAQVFDLPEALPRIVVASGGKAAASIAAELGDGIFATEPRPDLVEQYTSKGGNGVRYAEVPLAFAASETDAAAAVLEKEPWFATGWPVMSELPNPKNFTAASSTVREEDVLKQFACGSDVERHLEVIGQFTDAGFDHLVLHNGGPDPDAFLEFFAGELKGRLG</sequence>
<gene>
    <name evidence="3" type="ORF">GCM10022287_18910</name>
</gene>
<dbReference type="Gene3D" id="3.20.20.30">
    <property type="entry name" value="Luciferase-like domain"/>
    <property type="match status" value="1"/>
</dbReference>
<evidence type="ECO:0000256" key="1">
    <source>
        <dbReference type="ARBA" id="ARBA00023002"/>
    </source>
</evidence>
<evidence type="ECO:0000259" key="2">
    <source>
        <dbReference type="Pfam" id="PF00296"/>
    </source>
</evidence>
<dbReference type="InterPro" id="IPR019945">
    <property type="entry name" value="F420_G6P_DH-rel"/>
</dbReference>
<dbReference type="PANTHER" id="PTHR43244:SF1">
    <property type="entry name" value="5,10-METHYLENETETRAHYDROMETHANOPTERIN REDUCTASE"/>
    <property type="match status" value="1"/>
</dbReference>
<keyword evidence="4" id="KW-1185">Reference proteome</keyword>
<reference evidence="4" key="1">
    <citation type="journal article" date="2019" name="Int. J. Syst. Evol. Microbiol.">
        <title>The Global Catalogue of Microorganisms (GCM) 10K type strain sequencing project: providing services to taxonomists for standard genome sequencing and annotation.</title>
        <authorList>
            <consortium name="The Broad Institute Genomics Platform"/>
            <consortium name="The Broad Institute Genome Sequencing Center for Infectious Disease"/>
            <person name="Wu L."/>
            <person name="Ma J."/>
        </authorList>
    </citation>
    <scope>NUCLEOTIDE SEQUENCE [LARGE SCALE GENOMIC DNA]</scope>
    <source>
        <strain evidence="4">JCM 17591</strain>
    </source>
</reference>
<feature type="domain" description="Luciferase-like" evidence="2">
    <location>
        <begin position="7"/>
        <end position="200"/>
    </location>
</feature>
<dbReference type="InterPro" id="IPR011251">
    <property type="entry name" value="Luciferase-like_dom"/>
</dbReference>
<protein>
    <submittedName>
        <fullName evidence="3">LLM class F420-dependent oxidoreductase</fullName>
    </submittedName>
</protein>
<dbReference type="InterPro" id="IPR036661">
    <property type="entry name" value="Luciferase-like_sf"/>
</dbReference>
<organism evidence="3 4">
    <name type="scientific">Gryllotalpicola koreensis</name>
    <dbReference type="NCBI Taxonomy" id="993086"/>
    <lineage>
        <taxon>Bacteria</taxon>
        <taxon>Bacillati</taxon>
        <taxon>Actinomycetota</taxon>
        <taxon>Actinomycetes</taxon>
        <taxon>Micrococcales</taxon>
        <taxon>Microbacteriaceae</taxon>
        <taxon>Gryllotalpicola</taxon>
    </lineage>
</organism>
<dbReference type="EMBL" id="BAABBW010000003">
    <property type="protein sequence ID" value="GAA4174672.1"/>
    <property type="molecule type" value="Genomic_DNA"/>
</dbReference>
<dbReference type="Proteomes" id="UP001501079">
    <property type="component" value="Unassembled WGS sequence"/>
</dbReference>